<dbReference type="EMBL" id="SEOQ01000350">
    <property type="protein sequence ID" value="TFY65085.1"/>
    <property type="molecule type" value="Genomic_DNA"/>
</dbReference>
<dbReference type="AlphaFoldDB" id="A0A4Y9YRR7"/>
<feature type="compositionally biased region" description="Low complexity" evidence="2">
    <location>
        <begin position="15"/>
        <end position="35"/>
    </location>
</feature>
<name>A0A4Y9YRR7_9AGAM</name>
<dbReference type="Proteomes" id="UP000298327">
    <property type="component" value="Unassembled WGS sequence"/>
</dbReference>
<feature type="region of interest" description="Disordered" evidence="2">
    <location>
        <begin position="1"/>
        <end position="43"/>
    </location>
</feature>
<evidence type="ECO:0000256" key="2">
    <source>
        <dbReference type="SAM" id="MobiDB-lite"/>
    </source>
</evidence>
<comment type="similarity">
    <text evidence="1">Belongs to the HSBP1 family.</text>
</comment>
<comment type="caution">
    <text evidence="3">The sequence shown here is derived from an EMBL/GenBank/DDBJ whole genome shotgun (WGS) entry which is preliminary data.</text>
</comment>
<keyword evidence="4" id="KW-1185">Reference proteome</keyword>
<accession>A0A4Y9YRR7</accession>
<dbReference type="InterPro" id="IPR009643">
    <property type="entry name" value="HS1-bd"/>
</dbReference>
<dbReference type="STRING" id="205917.A0A4Y9YRR7"/>
<protein>
    <submittedName>
        <fullName evidence="3">Uncharacterized protein</fullName>
    </submittedName>
</protein>
<proteinExistence type="inferred from homology"/>
<dbReference type="OrthoDB" id="4159489at2759"/>
<organism evidence="3 4">
    <name type="scientific">Dentipellis fragilis</name>
    <dbReference type="NCBI Taxonomy" id="205917"/>
    <lineage>
        <taxon>Eukaryota</taxon>
        <taxon>Fungi</taxon>
        <taxon>Dikarya</taxon>
        <taxon>Basidiomycota</taxon>
        <taxon>Agaricomycotina</taxon>
        <taxon>Agaricomycetes</taxon>
        <taxon>Russulales</taxon>
        <taxon>Hericiaceae</taxon>
        <taxon>Dentipellis</taxon>
    </lineage>
</organism>
<evidence type="ECO:0000256" key="1">
    <source>
        <dbReference type="ARBA" id="ARBA00006349"/>
    </source>
</evidence>
<feature type="region of interest" description="Disordered" evidence="2">
    <location>
        <begin position="121"/>
        <end position="155"/>
    </location>
</feature>
<dbReference type="GO" id="GO:0003714">
    <property type="term" value="F:transcription corepressor activity"/>
    <property type="evidence" value="ECO:0007669"/>
    <property type="project" value="InterPro"/>
</dbReference>
<dbReference type="PANTHER" id="PTHR19424">
    <property type="entry name" value="HEAT SHOCK FACTOR BINDING PROTEIN 1"/>
    <property type="match status" value="1"/>
</dbReference>
<gene>
    <name evidence="3" type="ORF">EVG20_g5722</name>
</gene>
<evidence type="ECO:0000313" key="4">
    <source>
        <dbReference type="Proteomes" id="UP000298327"/>
    </source>
</evidence>
<dbReference type="Gene3D" id="1.20.5.430">
    <property type="match status" value="1"/>
</dbReference>
<dbReference type="GO" id="GO:0070370">
    <property type="term" value="P:cellular heat acclimation"/>
    <property type="evidence" value="ECO:0007669"/>
    <property type="project" value="TreeGrafter"/>
</dbReference>
<evidence type="ECO:0000313" key="3">
    <source>
        <dbReference type="EMBL" id="TFY65085.1"/>
    </source>
</evidence>
<dbReference type="Pfam" id="PF06825">
    <property type="entry name" value="HSBP1"/>
    <property type="match status" value="1"/>
</dbReference>
<dbReference type="GO" id="GO:0005829">
    <property type="term" value="C:cytosol"/>
    <property type="evidence" value="ECO:0007669"/>
    <property type="project" value="TreeGrafter"/>
</dbReference>
<sequence>MSALPLKVSSTSTPSKLANGASSSAASPSQSKPGAGVTDPADISSPHELTAYVENLLEQLDAKFDDMSSQILERSESLALVRRTRSHQLTVVNFIRATLVMQMSSRVDALEASIQDIINGDLGGTSTPGHSIPPSPAPGTTSTPIPVRRAGSGLQ</sequence>
<reference evidence="3 4" key="1">
    <citation type="submission" date="2019-02" db="EMBL/GenBank/DDBJ databases">
        <title>Genome sequencing of the rare red list fungi Dentipellis fragilis.</title>
        <authorList>
            <person name="Buettner E."/>
            <person name="Kellner H."/>
        </authorList>
    </citation>
    <scope>NUCLEOTIDE SEQUENCE [LARGE SCALE GENOMIC DNA]</scope>
    <source>
        <strain evidence="3 4">DSM 105465</strain>
    </source>
</reference>
<dbReference type="GO" id="GO:0005634">
    <property type="term" value="C:nucleus"/>
    <property type="evidence" value="ECO:0007669"/>
    <property type="project" value="TreeGrafter"/>
</dbReference>
<dbReference type="PANTHER" id="PTHR19424:SF0">
    <property type="entry name" value="HEAT SHOCK FACTOR BINDING PROTEIN 1"/>
    <property type="match status" value="1"/>
</dbReference>